<accession>A0A0C3C6Z9</accession>
<keyword evidence="2" id="KW-0808">Transferase</keyword>
<reference evidence="4 5" key="1">
    <citation type="submission" date="2014-04" db="EMBL/GenBank/DDBJ databases">
        <authorList>
            <consortium name="DOE Joint Genome Institute"/>
            <person name="Kuo A."/>
            <person name="Martino E."/>
            <person name="Perotto S."/>
            <person name="Kohler A."/>
            <person name="Nagy L.G."/>
            <person name="Floudas D."/>
            <person name="Copeland A."/>
            <person name="Barry K.W."/>
            <person name="Cichocki N."/>
            <person name="Veneault-Fourrey C."/>
            <person name="LaButti K."/>
            <person name="Lindquist E.A."/>
            <person name="Lipzen A."/>
            <person name="Lundell T."/>
            <person name="Morin E."/>
            <person name="Murat C."/>
            <person name="Sun H."/>
            <person name="Tunlid A."/>
            <person name="Henrissat B."/>
            <person name="Grigoriev I.V."/>
            <person name="Hibbett D.S."/>
            <person name="Martin F."/>
            <person name="Nordberg H.P."/>
            <person name="Cantor M.N."/>
            <person name="Hua S.X."/>
        </authorList>
    </citation>
    <scope>NUCLEOTIDE SEQUENCE [LARGE SCALE GENOMIC DNA]</scope>
    <source>
        <strain evidence="4 5">Zn</strain>
    </source>
</reference>
<evidence type="ECO:0000313" key="5">
    <source>
        <dbReference type="Proteomes" id="UP000054321"/>
    </source>
</evidence>
<evidence type="ECO:0000256" key="1">
    <source>
        <dbReference type="ARBA" id="ARBA00022603"/>
    </source>
</evidence>
<evidence type="ECO:0000313" key="4">
    <source>
        <dbReference type="EMBL" id="KIM94653.1"/>
    </source>
</evidence>
<dbReference type="EMBL" id="KN832889">
    <property type="protein sequence ID" value="KIM94653.1"/>
    <property type="molecule type" value="Genomic_DNA"/>
</dbReference>
<dbReference type="InterPro" id="IPR003726">
    <property type="entry name" value="HCY_dom"/>
</dbReference>
<dbReference type="STRING" id="913774.A0A0C3C6Z9"/>
<keyword evidence="1" id="KW-0489">Methyltransferase</keyword>
<organism evidence="4 5">
    <name type="scientific">Oidiodendron maius (strain Zn)</name>
    <dbReference type="NCBI Taxonomy" id="913774"/>
    <lineage>
        <taxon>Eukaryota</taxon>
        <taxon>Fungi</taxon>
        <taxon>Dikarya</taxon>
        <taxon>Ascomycota</taxon>
        <taxon>Pezizomycotina</taxon>
        <taxon>Leotiomycetes</taxon>
        <taxon>Leotiomycetes incertae sedis</taxon>
        <taxon>Myxotrichaceae</taxon>
        <taxon>Oidiodendron</taxon>
    </lineage>
</organism>
<feature type="domain" description="Hcy-binding" evidence="3">
    <location>
        <begin position="11"/>
        <end position="160"/>
    </location>
</feature>
<dbReference type="Pfam" id="PF02574">
    <property type="entry name" value="S-methyl_trans"/>
    <property type="match status" value="1"/>
</dbReference>
<dbReference type="GO" id="GO:0032259">
    <property type="term" value="P:methylation"/>
    <property type="evidence" value="ECO:0007669"/>
    <property type="project" value="UniProtKB-KW"/>
</dbReference>
<sequence>MGAVAKEVRGSEKKFWISCVFPGEGNVLPDGSSVEKVVRAMLEKKDGAAIPNGVGINCTRVEKLEGLIVEFEKAVRRMVDSSEIDQWPDLVLYPDATDGEVYNTLTKEWEKVKGGSSLTPWDETLYDIVGRARDREMWSQIIVGGCCKATPAHIAKLRNRIDG</sequence>
<keyword evidence="5" id="KW-1185">Reference proteome</keyword>
<dbReference type="HOGENOM" id="CLU_1627587_0_0_1"/>
<dbReference type="AlphaFoldDB" id="A0A0C3C6Z9"/>
<dbReference type="Proteomes" id="UP000054321">
    <property type="component" value="Unassembled WGS sequence"/>
</dbReference>
<protein>
    <recommendedName>
        <fullName evidence="3">Hcy-binding domain-containing protein</fullName>
    </recommendedName>
</protein>
<dbReference type="InParanoid" id="A0A0C3C6Z9"/>
<dbReference type="InterPro" id="IPR036589">
    <property type="entry name" value="HCY_dom_sf"/>
</dbReference>
<name>A0A0C3C6Z9_OIDMZ</name>
<dbReference type="OrthoDB" id="261426at2759"/>
<dbReference type="PANTHER" id="PTHR11103">
    <property type="entry name" value="SLR1189 PROTEIN"/>
    <property type="match status" value="1"/>
</dbReference>
<dbReference type="Gene3D" id="3.20.20.330">
    <property type="entry name" value="Homocysteine-binding-like domain"/>
    <property type="match status" value="1"/>
</dbReference>
<evidence type="ECO:0000259" key="3">
    <source>
        <dbReference type="Pfam" id="PF02574"/>
    </source>
</evidence>
<dbReference type="PANTHER" id="PTHR11103:SF10">
    <property type="entry name" value="HOMOCYSTEINE S-METHYLTRANSFERASE 1-RELATED"/>
    <property type="match status" value="1"/>
</dbReference>
<gene>
    <name evidence="4" type="ORF">OIDMADRAFT_21362</name>
</gene>
<reference evidence="5" key="2">
    <citation type="submission" date="2015-01" db="EMBL/GenBank/DDBJ databases">
        <title>Evolutionary Origins and Diversification of the Mycorrhizal Mutualists.</title>
        <authorList>
            <consortium name="DOE Joint Genome Institute"/>
            <consortium name="Mycorrhizal Genomics Consortium"/>
            <person name="Kohler A."/>
            <person name="Kuo A."/>
            <person name="Nagy L.G."/>
            <person name="Floudas D."/>
            <person name="Copeland A."/>
            <person name="Barry K.W."/>
            <person name="Cichocki N."/>
            <person name="Veneault-Fourrey C."/>
            <person name="LaButti K."/>
            <person name="Lindquist E.A."/>
            <person name="Lipzen A."/>
            <person name="Lundell T."/>
            <person name="Morin E."/>
            <person name="Murat C."/>
            <person name="Riley R."/>
            <person name="Ohm R."/>
            <person name="Sun H."/>
            <person name="Tunlid A."/>
            <person name="Henrissat B."/>
            <person name="Grigoriev I.V."/>
            <person name="Hibbett D.S."/>
            <person name="Martin F."/>
        </authorList>
    </citation>
    <scope>NUCLEOTIDE SEQUENCE [LARGE SCALE GENOMIC DNA]</scope>
    <source>
        <strain evidence="5">Zn</strain>
    </source>
</reference>
<evidence type="ECO:0000256" key="2">
    <source>
        <dbReference type="ARBA" id="ARBA00022679"/>
    </source>
</evidence>
<dbReference type="SUPFAM" id="SSF82282">
    <property type="entry name" value="Homocysteine S-methyltransferase"/>
    <property type="match status" value="1"/>
</dbReference>
<dbReference type="GO" id="GO:0008168">
    <property type="term" value="F:methyltransferase activity"/>
    <property type="evidence" value="ECO:0007669"/>
    <property type="project" value="UniProtKB-KW"/>
</dbReference>
<proteinExistence type="predicted"/>